<dbReference type="RefSeq" id="WP_077867012.1">
    <property type="nucleotide sequence ID" value="NZ_LZYZ01000008.1"/>
</dbReference>
<dbReference type="GO" id="GO:0009098">
    <property type="term" value="P:L-leucine biosynthetic process"/>
    <property type="evidence" value="ECO:0007669"/>
    <property type="project" value="UniProtKB-UniRule"/>
</dbReference>
<dbReference type="GO" id="GO:0003862">
    <property type="term" value="F:3-isopropylmalate dehydrogenase activity"/>
    <property type="evidence" value="ECO:0007669"/>
    <property type="project" value="UniProtKB-UniRule"/>
</dbReference>
<dbReference type="PANTHER" id="PTHR42979">
    <property type="entry name" value="3-ISOPROPYLMALATE DEHYDROGENASE"/>
    <property type="match status" value="1"/>
</dbReference>
<evidence type="ECO:0000256" key="12">
    <source>
        <dbReference type="ARBA" id="ARBA00023211"/>
    </source>
</evidence>
<evidence type="ECO:0000256" key="15">
    <source>
        <dbReference type="RuleBase" id="RU004443"/>
    </source>
</evidence>
<comment type="cofactor">
    <cofactor evidence="2">
        <name>Mg(2+)</name>
        <dbReference type="ChEBI" id="CHEBI:18420"/>
    </cofactor>
</comment>
<dbReference type="FunFam" id="3.40.718.10:FF:000006">
    <property type="entry name" value="3-isopropylmalate dehydrogenase"/>
    <property type="match status" value="1"/>
</dbReference>
<keyword evidence="7" id="KW-0028">Amino-acid biosynthesis</keyword>
<comment type="cofactor">
    <cofactor evidence="1">
        <name>Mn(2+)</name>
        <dbReference type="ChEBI" id="CHEBI:29035"/>
    </cofactor>
</comment>
<keyword evidence="11" id="KW-0520">NAD</keyword>
<dbReference type="GO" id="GO:0046872">
    <property type="term" value="F:metal ion binding"/>
    <property type="evidence" value="ECO:0007669"/>
    <property type="project" value="UniProtKB-KW"/>
</dbReference>
<protein>
    <recommendedName>
        <fullName evidence="5 14">3-isopropylmalate dehydrogenase</fullName>
        <ecNumber evidence="5 14">1.1.1.85</ecNumber>
    </recommendedName>
</protein>
<evidence type="ECO:0000256" key="9">
    <source>
        <dbReference type="ARBA" id="ARBA00022842"/>
    </source>
</evidence>
<evidence type="ECO:0000256" key="7">
    <source>
        <dbReference type="ARBA" id="ARBA00022605"/>
    </source>
</evidence>
<dbReference type="EMBL" id="LZYZ01000008">
    <property type="protein sequence ID" value="OOM07482.1"/>
    <property type="molecule type" value="Genomic_DNA"/>
</dbReference>
<evidence type="ECO:0000313" key="18">
    <source>
        <dbReference type="Proteomes" id="UP000191154"/>
    </source>
</evidence>
<evidence type="ECO:0000256" key="13">
    <source>
        <dbReference type="ARBA" id="ARBA00023304"/>
    </source>
</evidence>
<keyword evidence="10 15" id="KW-0560">Oxidoreductase</keyword>
<dbReference type="SMART" id="SM01329">
    <property type="entry name" value="Iso_dh"/>
    <property type="match status" value="1"/>
</dbReference>
<evidence type="ECO:0000313" key="17">
    <source>
        <dbReference type="EMBL" id="OOM07482.1"/>
    </source>
</evidence>
<evidence type="ECO:0000256" key="4">
    <source>
        <dbReference type="ARBA" id="ARBA00011738"/>
    </source>
</evidence>
<evidence type="ECO:0000256" key="10">
    <source>
        <dbReference type="ARBA" id="ARBA00023002"/>
    </source>
</evidence>
<gene>
    <name evidence="17" type="primary">leuB_2</name>
    <name evidence="17" type="ORF">CLOSAC_40120</name>
</gene>
<evidence type="ECO:0000256" key="14">
    <source>
        <dbReference type="NCBIfam" id="TIGR00169"/>
    </source>
</evidence>
<keyword evidence="6" id="KW-0432">Leucine biosynthesis</keyword>
<evidence type="ECO:0000256" key="3">
    <source>
        <dbReference type="ARBA" id="ARBA00008319"/>
    </source>
</evidence>
<evidence type="ECO:0000256" key="6">
    <source>
        <dbReference type="ARBA" id="ARBA00022430"/>
    </source>
</evidence>
<comment type="caution">
    <text evidence="17">The sequence shown here is derived from an EMBL/GenBank/DDBJ whole genome shotgun (WGS) entry which is preliminary data.</text>
</comment>
<comment type="similarity">
    <text evidence="3">Belongs to the isocitrate and isopropylmalate dehydrogenases family. LeuB type 1 subfamily.</text>
</comment>
<keyword evidence="9" id="KW-0460">Magnesium</keyword>
<dbReference type="PANTHER" id="PTHR42979:SF1">
    <property type="entry name" value="3-ISOPROPYLMALATE DEHYDROGENASE"/>
    <property type="match status" value="1"/>
</dbReference>
<keyword evidence="13" id="KW-0100">Branched-chain amino acid biosynthesis</keyword>
<comment type="subunit">
    <text evidence="4">Homodimer.</text>
</comment>
<dbReference type="InterPro" id="IPR004429">
    <property type="entry name" value="Isopropylmalate_DH"/>
</dbReference>
<organism evidence="17 18">
    <name type="scientific">Clostridium saccharobutylicum</name>
    <dbReference type="NCBI Taxonomy" id="169679"/>
    <lineage>
        <taxon>Bacteria</taxon>
        <taxon>Bacillati</taxon>
        <taxon>Bacillota</taxon>
        <taxon>Clostridia</taxon>
        <taxon>Eubacteriales</taxon>
        <taxon>Clostridiaceae</taxon>
        <taxon>Clostridium</taxon>
    </lineage>
</organism>
<sequence>MEYKISVISGDGIGPEIMKETLKVLKKIGQIYNHEFQFIECCAGGASIDKYGEPITEENFNICKNSDAIILGNIGGAKWKDYPMEKRPERVLFKLRGELGFSVNIRPVFLKEYLKKFSPLKDEILKKGIDITVIRDVTGGGLPSEKYSGEGTFGREAFDKEYYNEKIVSDTAKWAFETARKRNNKVLSLDKANGLISSVLWRTVMKEVATKYPDVKLEHMFIDGGAMDVVKNASKYDVIVAPNIFGDIISDELSGLVGSVEVLPAATLDMNGKGMFEPNQLHNTNYEIIGKNIANPIGLILSAALMLKYSFNLEQEATAIEKAVAKAISDGYATEDIYYEGKKLVGTSEMGSIIADYINCK</sequence>
<dbReference type="InterPro" id="IPR024084">
    <property type="entry name" value="IsoPropMal-DH-like_dom"/>
</dbReference>
<reference evidence="17 18" key="1">
    <citation type="submission" date="2016-05" db="EMBL/GenBank/DDBJ databases">
        <title>Microbial solvent formation.</title>
        <authorList>
            <person name="Poehlein A."/>
            <person name="Montoya Solano J.D."/>
            <person name="Flitsch S."/>
            <person name="Krabben P."/>
            <person name="Duerre P."/>
            <person name="Daniel R."/>
        </authorList>
    </citation>
    <scope>NUCLEOTIDE SEQUENCE [LARGE SCALE GENOMIC DNA]</scope>
    <source>
        <strain evidence="17 18">L1-8</strain>
    </source>
</reference>
<keyword evidence="12" id="KW-0464">Manganese</keyword>
<name>A0A1S8MTH5_CLOSA</name>
<keyword evidence="8" id="KW-0479">Metal-binding</keyword>
<dbReference type="SUPFAM" id="SSF53659">
    <property type="entry name" value="Isocitrate/Isopropylmalate dehydrogenase-like"/>
    <property type="match status" value="1"/>
</dbReference>
<feature type="domain" description="Isopropylmalate dehydrogenase-like" evidence="16">
    <location>
        <begin position="4"/>
        <end position="354"/>
    </location>
</feature>
<accession>A0A1S8MTH5</accession>
<evidence type="ECO:0000256" key="5">
    <source>
        <dbReference type="ARBA" id="ARBA00013101"/>
    </source>
</evidence>
<evidence type="ECO:0000256" key="11">
    <source>
        <dbReference type="ARBA" id="ARBA00023027"/>
    </source>
</evidence>
<dbReference type="NCBIfam" id="TIGR00169">
    <property type="entry name" value="leuB"/>
    <property type="match status" value="1"/>
</dbReference>
<dbReference type="EC" id="1.1.1.85" evidence="5 14"/>
<evidence type="ECO:0000256" key="1">
    <source>
        <dbReference type="ARBA" id="ARBA00001936"/>
    </source>
</evidence>
<dbReference type="Gene3D" id="3.40.718.10">
    <property type="entry name" value="Isopropylmalate Dehydrogenase"/>
    <property type="match status" value="1"/>
</dbReference>
<dbReference type="Proteomes" id="UP000191154">
    <property type="component" value="Unassembled WGS sequence"/>
</dbReference>
<dbReference type="Pfam" id="PF00180">
    <property type="entry name" value="Iso_dh"/>
    <property type="match status" value="1"/>
</dbReference>
<evidence type="ECO:0000256" key="8">
    <source>
        <dbReference type="ARBA" id="ARBA00022723"/>
    </source>
</evidence>
<proteinExistence type="inferred from homology"/>
<dbReference type="AlphaFoldDB" id="A0A1S8MTH5"/>
<evidence type="ECO:0000259" key="16">
    <source>
        <dbReference type="SMART" id="SM01329"/>
    </source>
</evidence>
<evidence type="ECO:0000256" key="2">
    <source>
        <dbReference type="ARBA" id="ARBA00001946"/>
    </source>
</evidence>
<dbReference type="GO" id="GO:0005829">
    <property type="term" value="C:cytosol"/>
    <property type="evidence" value="ECO:0007669"/>
    <property type="project" value="TreeGrafter"/>
</dbReference>